<organism evidence="2 3">
    <name type="scientific">Actinomadura harenae</name>
    <dbReference type="NCBI Taxonomy" id="2483351"/>
    <lineage>
        <taxon>Bacteria</taxon>
        <taxon>Bacillati</taxon>
        <taxon>Actinomycetota</taxon>
        <taxon>Actinomycetes</taxon>
        <taxon>Streptosporangiales</taxon>
        <taxon>Thermomonosporaceae</taxon>
        <taxon>Actinomadura</taxon>
    </lineage>
</organism>
<dbReference type="InterPro" id="IPR036259">
    <property type="entry name" value="MFS_trans_sf"/>
</dbReference>
<protein>
    <submittedName>
        <fullName evidence="2">MFS transporter</fullName>
    </submittedName>
</protein>
<accession>A0A3M2M5W7</accession>
<dbReference type="OrthoDB" id="3717977at2"/>
<feature type="transmembrane region" description="Helical" evidence="1">
    <location>
        <begin position="309"/>
        <end position="335"/>
    </location>
</feature>
<reference evidence="2 3" key="1">
    <citation type="submission" date="2018-10" db="EMBL/GenBank/DDBJ databases">
        <title>Isolation from soil.</title>
        <authorList>
            <person name="Hu J."/>
        </authorList>
    </citation>
    <scope>NUCLEOTIDE SEQUENCE [LARGE SCALE GENOMIC DNA]</scope>
    <source>
        <strain evidence="2 3">NEAU-Ht49</strain>
    </source>
</reference>
<feature type="transmembrane region" description="Helical" evidence="1">
    <location>
        <begin position="12"/>
        <end position="32"/>
    </location>
</feature>
<dbReference type="SUPFAM" id="SSF103473">
    <property type="entry name" value="MFS general substrate transporter"/>
    <property type="match status" value="1"/>
</dbReference>
<feature type="transmembrane region" description="Helical" evidence="1">
    <location>
        <begin position="78"/>
        <end position="98"/>
    </location>
</feature>
<dbReference type="Proteomes" id="UP000282674">
    <property type="component" value="Unassembled WGS sequence"/>
</dbReference>
<keyword evidence="3" id="KW-1185">Reference proteome</keyword>
<dbReference type="GO" id="GO:0015293">
    <property type="term" value="F:symporter activity"/>
    <property type="evidence" value="ECO:0007669"/>
    <property type="project" value="InterPro"/>
</dbReference>
<feature type="transmembrane region" description="Helical" evidence="1">
    <location>
        <begin position="214"/>
        <end position="236"/>
    </location>
</feature>
<name>A0A3M2M5W7_9ACTN</name>
<dbReference type="Pfam" id="PF13347">
    <property type="entry name" value="MFS_2"/>
    <property type="match status" value="1"/>
</dbReference>
<feature type="transmembrane region" description="Helical" evidence="1">
    <location>
        <begin position="149"/>
        <end position="167"/>
    </location>
</feature>
<gene>
    <name evidence="2" type="ORF">EBO15_11430</name>
</gene>
<dbReference type="PANTHER" id="PTHR11328">
    <property type="entry name" value="MAJOR FACILITATOR SUPERFAMILY DOMAIN-CONTAINING PROTEIN"/>
    <property type="match status" value="1"/>
</dbReference>
<dbReference type="InterPro" id="IPR039672">
    <property type="entry name" value="MFS_2"/>
</dbReference>
<feature type="transmembrane region" description="Helical" evidence="1">
    <location>
        <begin position="173"/>
        <end position="194"/>
    </location>
</feature>
<keyword evidence="1" id="KW-0812">Transmembrane</keyword>
<comment type="caution">
    <text evidence="2">The sequence shown here is derived from an EMBL/GenBank/DDBJ whole genome shotgun (WGS) entry which is preliminary data.</text>
</comment>
<evidence type="ECO:0000313" key="3">
    <source>
        <dbReference type="Proteomes" id="UP000282674"/>
    </source>
</evidence>
<dbReference type="EMBL" id="RFFG01000016">
    <property type="protein sequence ID" value="RMI44961.1"/>
    <property type="molecule type" value="Genomic_DNA"/>
</dbReference>
<feature type="transmembrane region" description="Helical" evidence="1">
    <location>
        <begin position="38"/>
        <end position="57"/>
    </location>
</feature>
<dbReference type="GO" id="GO:0005886">
    <property type="term" value="C:plasma membrane"/>
    <property type="evidence" value="ECO:0007669"/>
    <property type="project" value="TreeGrafter"/>
</dbReference>
<feature type="transmembrane region" description="Helical" evidence="1">
    <location>
        <begin position="285"/>
        <end position="303"/>
    </location>
</feature>
<feature type="transmembrane region" description="Helical" evidence="1">
    <location>
        <begin position="256"/>
        <end position="273"/>
    </location>
</feature>
<dbReference type="Gene3D" id="1.20.1250.20">
    <property type="entry name" value="MFS general substrate transporter like domains"/>
    <property type="match status" value="2"/>
</dbReference>
<feature type="transmembrane region" description="Helical" evidence="1">
    <location>
        <begin position="395"/>
        <end position="417"/>
    </location>
</feature>
<dbReference type="PANTHER" id="PTHR11328:SF24">
    <property type="entry name" value="MAJOR FACILITATOR SUPERFAMILY (MFS) PROFILE DOMAIN-CONTAINING PROTEIN"/>
    <property type="match status" value="1"/>
</dbReference>
<keyword evidence="1" id="KW-1133">Transmembrane helix</keyword>
<dbReference type="AlphaFoldDB" id="A0A3M2M5W7"/>
<keyword evidence="1" id="KW-0472">Membrane</keyword>
<feature type="transmembrane region" description="Helical" evidence="1">
    <location>
        <begin position="356"/>
        <end position="375"/>
    </location>
</feature>
<sequence length="435" mass="45123">MSRARRPLAYGAGNLGVQLLAQTFTNYATFYYVDRLGLNAALVGAVMIASGAALAILNPVIGHLSDRTRTRWGRRVPYIAAGTLPLAVVSAAIWAPPFHGHTALLWYFLVTVLVFDLLTITVVLNYGALFPEMFRTTRERAAVAPARQLFGIAGMILGVAGAPLLYGSIGWPAMGACFALLAAASLALSLHGSVERADVPHASFGFTAAVRYTLANRAFVTYAVGGLLLQLAMAIFQGGLPFYTEYALGLGDAANTAILGSLFAAAIPTLFVWGRLITRWGPRSAVLAATAVLAAALLPFLGASGLPAAMATGALVGVGAAGVMVLLEVLLADVIDDDTARTGARREGMYTGMNGFVVRWGTSLQAVLISGVLGASGYHAGAGHQPGSVDTGVRLLLGAVPIAVLLLAAASFLLYPLRDRTRAVSMAVEPVGEAG</sequence>
<dbReference type="GO" id="GO:0008643">
    <property type="term" value="P:carbohydrate transport"/>
    <property type="evidence" value="ECO:0007669"/>
    <property type="project" value="InterPro"/>
</dbReference>
<evidence type="ECO:0000313" key="2">
    <source>
        <dbReference type="EMBL" id="RMI44961.1"/>
    </source>
</evidence>
<proteinExistence type="predicted"/>
<evidence type="ECO:0000256" key="1">
    <source>
        <dbReference type="SAM" id="Phobius"/>
    </source>
</evidence>
<feature type="transmembrane region" description="Helical" evidence="1">
    <location>
        <begin position="104"/>
        <end position="128"/>
    </location>
</feature>